<keyword evidence="2" id="KW-1185">Reference proteome</keyword>
<dbReference type="STRING" id="421058.SAMN05421866_2613"/>
<reference evidence="2" key="1">
    <citation type="submission" date="2016-11" db="EMBL/GenBank/DDBJ databases">
        <authorList>
            <person name="Varghese N."/>
            <person name="Submissions S."/>
        </authorList>
    </citation>
    <scope>NUCLEOTIDE SEQUENCE [LARGE SCALE GENOMIC DNA]</scope>
    <source>
        <strain evidence="2">DSM 19055</strain>
    </source>
</reference>
<evidence type="ECO:0000313" key="2">
    <source>
        <dbReference type="Proteomes" id="UP000184047"/>
    </source>
</evidence>
<dbReference type="AlphaFoldDB" id="A0A1M5S2N3"/>
<name>A0A1M5S2N3_9FLAO</name>
<dbReference type="InterPro" id="IPR036170">
    <property type="entry name" value="YezG-like_sf"/>
</dbReference>
<gene>
    <name evidence="1" type="ORF">SAMN05421866_2613</name>
</gene>
<dbReference type="Proteomes" id="UP000184047">
    <property type="component" value="Unassembled WGS sequence"/>
</dbReference>
<dbReference type="eggNOG" id="ENOG5033G1Z">
    <property type="taxonomic scope" value="Bacteria"/>
</dbReference>
<protein>
    <recommendedName>
        <fullName evidence="3">DUF600 family protein</fullName>
    </recommendedName>
</protein>
<dbReference type="SUPFAM" id="SSF160424">
    <property type="entry name" value="BH3703-like"/>
    <property type="match status" value="1"/>
</dbReference>
<sequence>MTVDEIYLNIGRSIVNAIEDESWSEAKLNIEVVGTGVVSYNGEYTTDNNEVKNISVRNISRDIRNWIRELHDITTEGDSNKWNKAIFNLNAQGKFNMEFIWDQELHDEIVRLSKE</sequence>
<dbReference type="OrthoDB" id="1373797at2"/>
<dbReference type="Gene3D" id="3.30.500.20">
    <property type="entry name" value="BH3703-like domains"/>
    <property type="match status" value="1"/>
</dbReference>
<evidence type="ECO:0008006" key="3">
    <source>
        <dbReference type="Google" id="ProtNLM"/>
    </source>
</evidence>
<organism evidence="1 2">
    <name type="scientific">Chryseobacterium oranimense</name>
    <dbReference type="NCBI Taxonomy" id="421058"/>
    <lineage>
        <taxon>Bacteria</taxon>
        <taxon>Pseudomonadati</taxon>
        <taxon>Bacteroidota</taxon>
        <taxon>Flavobacteriia</taxon>
        <taxon>Flavobacteriales</taxon>
        <taxon>Weeksellaceae</taxon>
        <taxon>Chryseobacterium group</taxon>
        <taxon>Chryseobacterium</taxon>
    </lineage>
</organism>
<dbReference type="RefSeq" id="WP_073063505.1">
    <property type="nucleotide sequence ID" value="NZ_FQWT01000003.1"/>
</dbReference>
<proteinExistence type="predicted"/>
<accession>A0A1M5S2N3</accession>
<dbReference type="EMBL" id="FQWT01000003">
    <property type="protein sequence ID" value="SHH32700.1"/>
    <property type="molecule type" value="Genomic_DNA"/>
</dbReference>
<evidence type="ECO:0000313" key="1">
    <source>
        <dbReference type="EMBL" id="SHH32700.1"/>
    </source>
</evidence>